<dbReference type="KEGG" id="sata:C5746_35080"/>
<dbReference type="GO" id="GO:0005975">
    <property type="term" value="P:carbohydrate metabolic process"/>
    <property type="evidence" value="ECO:0007669"/>
    <property type="project" value="InterPro"/>
</dbReference>
<evidence type="ECO:0000313" key="3">
    <source>
        <dbReference type="Proteomes" id="UP000252698"/>
    </source>
</evidence>
<reference evidence="2 3" key="1">
    <citation type="journal article" date="2018" name="Front. Microbiol.">
        <title>Genome Sequencing of Streptomyces atratus SCSIOZH16 and Activation Production of Nocardamine via Metabolic Engineering.</title>
        <authorList>
            <person name="Li Y."/>
            <person name="Zhang C."/>
            <person name="Liu C."/>
            <person name="Ju J."/>
            <person name="Ma J."/>
        </authorList>
    </citation>
    <scope>NUCLEOTIDE SEQUENCE [LARGE SCALE GENOMIC DNA]</scope>
    <source>
        <strain evidence="2 3">SCSIO_ZH16</strain>
    </source>
</reference>
<organism evidence="2 3">
    <name type="scientific">Streptomyces atratus</name>
    <dbReference type="NCBI Taxonomy" id="1893"/>
    <lineage>
        <taxon>Bacteria</taxon>
        <taxon>Bacillati</taxon>
        <taxon>Actinomycetota</taxon>
        <taxon>Actinomycetes</taxon>
        <taxon>Kitasatosporales</taxon>
        <taxon>Streptomycetaceae</taxon>
        <taxon>Streptomyces</taxon>
    </lineage>
</organism>
<evidence type="ECO:0000256" key="1">
    <source>
        <dbReference type="SAM" id="MobiDB-lite"/>
    </source>
</evidence>
<sequence length="116" mass="13318">MGSPDGSGSPRVYRKPLRFGLYKTDNRTVIWQEADPLRWTGGGMRQSLKRGADEQFFGGGEQNGNFSHRDQVRHVGNNTDWNARQVRSHHHKDRCERGQLRGQAVRPLVPCHRARQ</sequence>
<protein>
    <submittedName>
        <fullName evidence="2">Uncharacterized protein</fullName>
    </submittedName>
</protein>
<name>A0A2Z5JLJ8_STRAR</name>
<dbReference type="AlphaFoldDB" id="A0A2Z5JLJ8"/>
<dbReference type="InterPro" id="IPR011013">
    <property type="entry name" value="Gal_mutarotase_sf_dom"/>
</dbReference>
<dbReference type="EMBL" id="CP027306">
    <property type="protein sequence ID" value="AXE81311.1"/>
    <property type="molecule type" value="Genomic_DNA"/>
</dbReference>
<accession>A0A2Z5JLJ8</accession>
<dbReference type="SUPFAM" id="SSF74650">
    <property type="entry name" value="Galactose mutarotase-like"/>
    <property type="match status" value="1"/>
</dbReference>
<evidence type="ECO:0000313" key="2">
    <source>
        <dbReference type="EMBL" id="AXE81311.1"/>
    </source>
</evidence>
<dbReference type="GO" id="GO:0003824">
    <property type="term" value="F:catalytic activity"/>
    <property type="evidence" value="ECO:0007669"/>
    <property type="project" value="InterPro"/>
</dbReference>
<proteinExistence type="predicted"/>
<feature type="region of interest" description="Disordered" evidence="1">
    <location>
        <begin position="85"/>
        <end position="116"/>
    </location>
</feature>
<gene>
    <name evidence="2" type="ORF">C5746_35080</name>
</gene>
<dbReference type="GO" id="GO:0030246">
    <property type="term" value="F:carbohydrate binding"/>
    <property type="evidence" value="ECO:0007669"/>
    <property type="project" value="InterPro"/>
</dbReference>
<dbReference type="Gene3D" id="2.60.40.1760">
    <property type="entry name" value="glycosyl hydrolase (family 31)"/>
    <property type="match status" value="1"/>
</dbReference>
<dbReference type="Proteomes" id="UP000252698">
    <property type="component" value="Chromosome"/>
</dbReference>